<proteinExistence type="predicted"/>
<sequence length="915" mass="104509">MAWLFGSKNQLKGRAFHRTVSVRGDSLYVWAGDQDGLPGVHDSEEKRRITSNIQHFTPSSGQWITRATTGIPPLGVRLYSCTAINDQLYYFGGRCGHDFCFHNSITQLDTVSLQWRELEPTDATRPVMRRSDGGMISFEHDGVHHLLMIGGAGSKPAVQLPHHEYIKFPDGTWFTNEHSMYNLSSRKWNNPSIIGQCIPPAASFIIEKINNTRAVLFGGVRDDAKNTDANNIYILEISISTVFWQCIKKPEAIDQWPVGRWVHAGAIIITGSDCPMLVISGGLDKNDILDDCWIFNITQHSWIKLDVPHSVSKRWAHSLSVFIVSPHCVWMITAGGCVDKRQVLVTNPNIVMITELVTNSKGEWTVGDTLDTNGMNNEEYKKYQQQLQTVRRIWLEEYQKPRKGDTADIEQTVQALINLEEKEREAQVAHRKLEQKEREEAEKEQEIRRYCHQLPEKDREHQVILQEKDRELQETLQQKDIVILEKDRELHVRQSQEAVRRYQQQALTDNHWVINKDEVTSNSSRHEWKNITEEIEKLKANITMLTEEKSQLEEKNENSTEENEKLKAKVVDSETYIATLTEEKTLTNEENEKLNIVIAKLTKEKLQLKEELQSMKDISTDTKSIQCDYWTKAELPFDGMVTLVMILAVLQDLPSSKELFQGDSAIQPLLGKLQTTFRFTFSKDKERHLKVTNFPPKNIKGWRFTQCNPPVISESHVAEYSAGKSAEPPYIQVSVQPDETGATNKMSHALSIDGIKISSDASTVQWNIEVSKNELLSTTPLPIVPSVVTATSTERVRPEIIAPVAPEVAYRVMSECISAFKHCGIDLHFLAVKLLEKKIINKRQKKKATDEHSGCTTDQRMDQLLDIIKDSVQQEGKVFEYILEILKDEDTILANKLYDDMIITDFLSLFFKPSK</sequence>
<dbReference type="Gene3D" id="2.120.10.80">
    <property type="entry name" value="Kelch-type beta propeller"/>
    <property type="match status" value="2"/>
</dbReference>
<dbReference type="AlphaFoldDB" id="A0A1X7TEH2"/>
<evidence type="ECO:0000256" key="3">
    <source>
        <dbReference type="SAM" id="Coils"/>
    </source>
</evidence>
<name>A0A1X7TEH2_AMPQE</name>
<dbReference type="PANTHER" id="PTHR46228">
    <property type="entry name" value="KELCH DOMAIN-CONTAINING PROTEIN"/>
    <property type="match status" value="1"/>
</dbReference>
<keyword evidence="1" id="KW-0880">Kelch repeat</keyword>
<dbReference type="OrthoDB" id="10682701at2759"/>
<keyword evidence="3" id="KW-0175">Coiled coil</keyword>
<keyword evidence="2" id="KW-0677">Repeat</keyword>
<dbReference type="STRING" id="400682.A0A1X7TEH2"/>
<evidence type="ECO:0000256" key="1">
    <source>
        <dbReference type="ARBA" id="ARBA00022441"/>
    </source>
</evidence>
<organism evidence="4">
    <name type="scientific">Amphimedon queenslandica</name>
    <name type="common">Sponge</name>
    <dbReference type="NCBI Taxonomy" id="400682"/>
    <lineage>
        <taxon>Eukaryota</taxon>
        <taxon>Metazoa</taxon>
        <taxon>Porifera</taxon>
        <taxon>Demospongiae</taxon>
        <taxon>Heteroscleromorpha</taxon>
        <taxon>Haplosclerida</taxon>
        <taxon>Niphatidae</taxon>
        <taxon>Amphimedon</taxon>
    </lineage>
</organism>
<feature type="coiled-coil region" evidence="3">
    <location>
        <begin position="528"/>
        <end position="618"/>
    </location>
</feature>
<protein>
    <recommendedName>
        <fullName evidence="5">CARD domain-containing protein</fullName>
    </recommendedName>
</protein>
<dbReference type="Pfam" id="PF24681">
    <property type="entry name" value="Kelch_KLHDC2_KLHL20_DRC7"/>
    <property type="match status" value="2"/>
</dbReference>
<dbReference type="EnsemblMetazoa" id="Aqu2.1.13012_001">
    <property type="protein sequence ID" value="Aqu2.1.13012_001"/>
    <property type="gene ID" value="Aqu2.1.13012"/>
</dbReference>
<evidence type="ECO:0000313" key="4">
    <source>
        <dbReference type="EnsemblMetazoa" id="Aqu2.1.13012_001"/>
    </source>
</evidence>
<dbReference type="SUPFAM" id="SSF117281">
    <property type="entry name" value="Kelch motif"/>
    <property type="match status" value="1"/>
</dbReference>
<accession>A0A1X7TEH2</accession>
<reference evidence="4" key="1">
    <citation type="submission" date="2017-05" db="UniProtKB">
        <authorList>
            <consortium name="EnsemblMetazoa"/>
        </authorList>
    </citation>
    <scope>IDENTIFICATION</scope>
</reference>
<dbReference type="InterPro" id="IPR015915">
    <property type="entry name" value="Kelch-typ_b-propeller"/>
</dbReference>
<dbReference type="InParanoid" id="A0A1X7TEH2"/>
<evidence type="ECO:0008006" key="5">
    <source>
        <dbReference type="Google" id="ProtNLM"/>
    </source>
</evidence>
<feature type="coiled-coil region" evidence="3">
    <location>
        <begin position="409"/>
        <end position="453"/>
    </location>
</feature>
<dbReference type="PANTHER" id="PTHR46228:SF2">
    <property type="entry name" value="KELCH REPEAT PROTEIN (AFU_ORTHOLOGUE AFUA_4G14350)"/>
    <property type="match status" value="1"/>
</dbReference>
<evidence type="ECO:0000256" key="2">
    <source>
        <dbReference type="ARBA" id="ARBA00022737"/>
    </source>
</evidence>